<protein>
    <recommendedName>
        <fullName evidence="2">Calcineurin-like phosphoesterase domain-containing protein</fullName>
    </recommendedName>
</protein>
<dbReference type="RefSeq" id="XP_003686029.1">
    <property type="nucleotide sequence ID" value="XM_003685981.1"/>
</dbReference>
<evidence type="ECO:0000259" key="2">
    <source>
        <dbReference type="Pfam" id="PF00149"/>
    </source>
</evidence>
<organism evidence="3 4">
    <name type="scientific">Tetrapisispora phaffii (strain ATCC 24235 / CBS 4417 / NBRC 1672 / NRRL Y-8282 / UCD 70-5)</name>
    <name type="common">Yeast</name>
    <name type="synonym">Fabospora phaffii</name>
    <dbReference type="NCBI Taxonomy" id="1071381"/>
    <lineage>
        <taxon>Eukaryota</taxon>
        <taxon>Fungi</taxon>
        <taxon>Dikarya</taxon>
        <taxon>Ascomycota</taxon>
        <taxon>Saccharomycotina</taxon>
        <taxon>Saccharomycetes</taxon>
        <taxon>Saccharomycetales</taxon>
        <taxon>Saccharomycetaceae</taxon>
        <taxon>Tetrapisispora</taxon>
    </lineage>
</organism>
<dbReference type="EMBL" id="HE612861">
    <property type="protein sequence ID" value="CCE63595.1"/>
    <property type="molecule type" value="Genomic_DNA"/>
</dbReference>
<dbReference type="InterPro" id="IPR004843">
    <property type="entry name" value="Calcineurin-like_PHP"/>
</dbReference>
<dbReference type="CDD" id="cd07383">
    <property type="entry name" value="MPP_Dcr2"/>
    <property type="match status" value="1"/>
</dbReference>
<keyword evidence="1" id="KW-0472">Membrane</keyword>
<proteinExistence type="predicted"/>
<dbReference type="Pfam" id="PF00149">
    <property type="entry name" value="Metallophos"/>
    <property type="match status" value="1"/>
</dbReference>
<dbReference type="GO" id="GO:0007089">
    <property type="term" value="P:traversing start control point of mitotic cell cycle"/>
    <property type="evidence" value="ECO:0007669"/>
    <property type="project" value="EnsemblFungi"/>
</dbReference>
<dbReference type="KEGG" id="tpf:TPHA_0F01100"/>
<feature type="domain" description="Calcineurin-like phosphoesterase" evidence="2">
    <location>
        <begin position="230"/>
        <end position="483"/>
    </location>
</feature>
<dbReference type="HOGENOM" id="CLU_019692_4_2_1"/>
<dbReference type="Gene3D" id="3.60.21.10">
    <property type="match status" value="1"/>
</dbReference>
<dbReference type="GO" id="GO:1900102">
    <property type="term" value="P:negative regulation of endoplasmic reticulum unfolded protein response"/>
    <property type="evidence" value="ECO:0007669"/>
    <property type="project" value="EnsemblFungi"/>
</dbReference>
<dbReference type="GO" id="GO:0004721">
    <property type="term" value="F:phosphoprotein phosphatase activity"/>
    <property type="evidence" value="ECO:0007669"/>
    <property type="project" value="EnsemblFungi"/>
</dbReference>
<accession>G8BV13</accession>
<dbReference type="eggNOG" id="KOG1432">
    <property type="taxonomic scope" value="Eukaryota"/>
</dbReference>
<evidence type="ECO:0000313" key="3">
    <source>
        <dbReference type="EMBL" id="CCE63595.1"/>
    </source>
</evidence>
<name>G8BV13_TETPH</name>
<sequence>MIRFNRRFTKLYLPLVVFTVTIWFLFFHNAENIDRNADLLVFDKYTGRKGNIVINAGVIRCISILGASWCPSVISSAGVKHGRSYRTIVKKDLDFYSSSLNIFKKYFFYDSVNVGPLLKVKNFKYISDIVSKKALESQELGENVEKKHLLEDTYAIVSKLTSPETFEPIADVDVLYNLEFDPRPGWKLVDGITINALTKFSIYKHMPASDKITSTKDRTLVLKQDSAKYKIVQLADMHFSITDGECHDEFPPTDDCKADRKTQVFIDKVLDLEQPDLVIFTGDQIMGDQCKKDSKSALLKVVGPIIARKIKWAMVWGNHDDEGSLDRFELSQLAASLPYSTFRINAGIDTLDTTFGIGNYVQKIYKEEKNKPDSYIPIGSLIFMDSHKYSKSPKSFPGYDWIKPSQYNYIGKHYGLKTPLNMAFFHIPLPEYLNIKSESTGKENKIVGSGREGVTAPKYNSGTLEFLKKELNVQLISVGHDHCNDYCLSNDDYGSKSWLCYGGGAGEGGYSGYGGTERRIRVFEIDFDKLSIETWKRKQTNSQDTFDHQELVSGGIAV</sequence>
<feature type="transmembrane region" description="Helical" evidence="1">
    <location>
        <begin position="12"/>
        <end position="30"/>
    </location>
</feature>
<dbReference type="AlphaFoldDB" id="G8BV13"/>
<dbReference type="STRING" id="1071381.G8BV13"/>
<dbReference type="OrthoDB" id="783096at2759"/>
<dbReference type="GeneID" id="11535440"/>
<gene>
    <name evidence="3" type="primary">TPHA0F01100</name>
    <name evidence="3" type="ordered locus">TPHA_0F01100</name>
</gene>
<evidence type="ECO:0000313" key="4">
    <source>
        <dbReference type="Proteomes" id="UP000005666"/>
    </source>
</evidence>
<reference evidence="3 4" key="1">
    <citation type="journal article" date="2011" name="Proc. Natl. Acad. Sci. U.S.A.">
        <title>Evolutionary erosion of yeast sex chromosomes by mating-type switching accidents.</title>
        <authorList>
            <person name="Gordon J.L."/>
            <person name="Armisen D."/>
            <person name="Proux-Wera E."/>
            <person name="Oheigeartaigh S.S."/>
            <person name="Byrne K.P."/>
            <person name="Wolfe K.H."/>
        </authorList>
    </citation>
    <scope>NUCLEOTIDE SEQUENCE [LARGE SCALE GENOMIC DNA]</scope>
    <source>
        <strain evidence="4">ATCC 24235 / CBS 4417 / NBRC 1672 / NRRL Y-8282 / UCD 70-5</strain>
    </source>
</reference>
<dbReference type="OMA" id="NIGYHEC"/>
<dbReference type="InterPro" id="IPR029052">
    <property type="entry name" value="Metallo-depent_PP-like"/>
</dbReference>
<dbReference type="Proteomes" id="UP000005666">
    <property type="component" value="Chromosome 6"/>
</dbReference>
<keyword evidence="1" id="KW-0812">Transmembrane</keyword>
<dbReference type="PANTHER" id="PTHR32440">
    <property type="entry name" value="PHOSPHATASE DCR2-RELATED-RELATED"/>
    <property type="match status" value="1"/>
</dbReference>
<keyword evidence="1" id="KW-1133">Transmembrane helix</keyword>
<evidence type="ECO:0000256" key="1">
    <source>
        <dbReference type="SAM" id="Phobius"/>
    </source>
</evidence>
<dbReference type="SUPFAM" id="SSF56300">
    <property type="entry name" value="Metallo-dependent phosphatases"/>
    <property type="match status" value="1"/>
</dbReference>
<dbReference type="GO" id="GO:0005737">
    <property type="term" value="C:cytoplasm"/>
    <property type="evidence" value="ECO:0007669"/>
    <property type="project" value="TreeGrafter"/>
</dbReference>
<dbReference type="PANTHER" id="PTHR32440:SF0">
    <property type="entry name" value="PHOSPHATASE DCR2-RELATED"/>
    <property type="match status" value="1"/>
</dbReference>
<keyword evidence="4" id="KW-1185">Reference proteome</keyword>